<sequence length="423" mass="48487">MQASGLTPLSVRGFFEYVEIVKALLASWLSIDGDLTPFNTTSFDEHLTWWLYYQSKGDTRCCHALTTAIILRRKDDKRAEYLNKESYVSPLGRSSDSQAKTNFLNETLTMKSLPLLPDAFEDSVDRSTAKSMLEILHQGVHVHTERTRTGMAAAPALLDRLKTIEAPFRMRVWAESLLDDFDRPEESETCLERLDMTFVKGNMECDEKWYCELAARKLRPNFETISVWPPIQDNMQGHSSISEYSIVMCRYCDVLIPSTLHLFAFRRRLETLVGRGCRRFIVPCFPLTLQHLNDFEDKVSSKYRVIYLEGSDVRRSLGYNADDMMDQEGKIRWEYRNQDSDERFEQLAEALKKSARGGIATLDVRGLSSDQIRDWLIQQLLNGDALERSDSPPLPPGTKQINTEVKEEARDEESAALQAPQAE</sequence>
<reference evidence="2 3" key="1">
    <citation type="submission" date="2018-02" db="EMBL/GenBank/DDBJ databases">
        <title>Draft genome sequences of Elsinoe sp., causing black scab on jojoba.</title>
        <authorList>
            <person name="Stodart B."/>
            <person name="Jeffress S."/>
            <person name="Ash G."/>
            <person name="Arun Chinnappa K."/>
        </authorList>
    </citation>
    <scope>NUCLEOTIDE SEQUENCE [LARGE SCALE GENOMIC DNA]</scope>
    <source>
        <strain evidence="2 3">Hillstone_2</strain>
    </source>
</reference>
<evidence type="ECO:0000313" key="2">
    <source>
        <dbReference type="EMBL" id="TKX20505.1"/>
    </source>
</evidence>
<evidence type="ECO:0000313" key="3">
    <source>
        <dbReference type="Proteomes" id="UP000308133"/>
    </source>
</evidence>
<dbReference type="Proteomes" id="UP000308133">
    <property type="component" value="Unassembled WGS sequence"/>
</dbReference>
<feature type="region of interest" description="Disordered" evidence="1">
    <location>
        <begin position="386"/>
        <end position="423"/>
    </location>
</feature>
<organism evidence="2 3">
    <name type="scientific">Elsinoe australis</name>
    <dbReference type="NCBI Taxonomy" id="40998"/>
    <lineage>
        <taxon>Eukaryota</taxon>
        <taxon>Fungi</taxon>
        <taxon>Dikarya</taxon>
        <taxon>Ascomycota</taxon>
        <taxon>Pezizomycotina</taxon>
        <taxon>Dothideomycetes</taxon>
        <taxon>Dothideomycetidae</taxon>
        <taxon>Myriangiales</taxon>
        <taxon>Elsinoaceae</taxon>
        <taxon>Elsinoe</taxon>
    </lineage>
</organism>
<evidence type="ECO:0000256" key="1">
    <source>
        <dbReference type="SAM" id="MobiDB-lite"/>
    </source>
</evidence>
<name>A0A4U7ATS2_9PEZI</name>
<dbReference type="EMBL" id="PTQR01000088">
    <property type="protein sequence ID" value="TKX20505.1"/>
    <property type="molecule type" value="Genomic_DNA"/>
</dbReference>
<proteinExistence type="predicted"/>
<feature type="compositionally biased region" description="Basic and acidic residues" evidence="1">
    <location>
        <begin position="404"/>
        <end position="413"/>
    </location>
</feature>
<accession>A0A4U7ATS2</accession>
<dbReference type="AlphaFoldDB" id="A0A4U7ATS2"/>
<gene>
    <name evidence="2" type="ORF">C1H76_7315</name>
</gene>
<protein>
    <submittedName>
        <fullName evidence="2">Uncharacterized protein</fullName>
    </submittedName>
</protein>
<comment type="caution">
    <text evidence="2">The sequence shown here is derived from an EMBL/GenBank/DDBJ whole genome shotgun (WGS) entry which is preliminary data.</text>
</comment>